<dbReference type="Pfam" id="PF01554">
    <property type="entry name" value="MatE"/>
    <property type="match status" value="2"/>
</dbReference>
<gene>
    <name evidence="8" type="ORF">ISP01_06330</name>
</gene>
<feature type="transmembrane region" description="Helical" evidence="7">
    <location>
        <begin position="36"/>
        <end position="56"/>
    </location>
</feature>
<feature type="transmembrane region" description="Helical" evidence="7">
    <location>
        <begin position="261"/>
        <end position="287"/>
    </location>
</feature>
<evidence type="ECO:0000256" key="4">
    <source>
        <dbReference type="ARBA" id="ARBA00022692"/>
    </source>
</evidence>
<dbReference type="NCBIfam" id="TIGR00797">
    <property type="entry name" value="matE"/>
    <property type="match status" value="1"/>
</dbReference>
<reference evidence="8" key="1">
    <citation type="submission" date="2020-10" db="EMBL/GenBank/DDBJ databases">
        <title>Dehalococcoides mccartyi of a TCE/Cr reducing biochatode.</title>
        <authorList>
            <person name="Matturro B."/>
        </authorList>
    </citation>
    <scope>NUCLEOTIDE SEQUENCE</scope>
    <source>
        <strain evidence="8">Bin4</strain>
    </source>
</reference>
<dbReference type="PANTHER" id="PTHR43549">
    <property type="entry name" value="MULTIDRUG RESISTANCE PROTEIN YPNP-RELATED"/>
    <property type="match status" value="1"/>
</dbReference>
<evidence type="ECO:0000256" key="5">
    <source>
        <dbReference type="ARBA" id="ARBA00022989"/>
    </source>
</evidence>
<dbReference type="EMBL" id="JADIIN010000054">
    <property type="protein sequence ID" value="MBF4469005.1"/>
    <property type="molecule type" value="Genomic_DNA"/>
</dbReference>
<dbReference type="GO" id="GO:0015297">
    <property type="term" value="F:antiporter activity"/>
    <property type="evidence" value="ECO:0007669"/>
    <property type="project" value="InterPro"/>
</dbReference>
<sequence length="463" mass="50411">MSNEIEERKENNKNKNNISIITGDPKKAIRKLSWPIMVSMLVTFAYNLADTIWVAGLGTESLAALGFFMPIFLIIIGLGNGIGAGANSLIARSIGAKDKKKADNTAIHGLLITLIISIIAPIILIFFLNDILLLMGAASVASLTAEYARVILAGLIVLLFSSVGASILRSEGDVNRAMNVMVITAVLNIIIDPIFIYILNLGLAGAAYATLLSSFISSFIIFYWLIIKKDTYLNLSKESFNFDLGIIKEIVFIAIPATSEIIIFSIVSLVINFMLSFIAGPLGVAVYTAGWRIVNLAMIPHMGLGTATLTVVGAAYGARKFKKLITTYNYSVKFGLSISIVSSIIIFVFAPQIAMIFSYSETNLIPAISDFLRILSIFCIALPLGILSSSTFQGLGKAFISLTLTIQRALVFEIIFMYIFAFVLNMGTAGIWWGLSLGGLVGYLVSYIYTKIYLREVKKVYID</sequence>
<dbReference type="CDD" id="cd13147">
    <property type="entry name" value="MATE_MJ0709_like"/>
    <property type="match status" value="1"/>
</dbReference>
<dbReference type="InterPro" id="IPR052031">
    <property type="entry name" value="Membrane_Transporter-Flippase"/>
</dbReference>
<evidence type="ECO:0000256" key="3">
    <source>
        <dbReference type="ARBA" id="ARBA00022475"/>
    </source>
</evidence>
<comment type="caution">
    <text evidence="8">The sequence shown here is derived from an EMBL/GenBank/DDBJ whole genome shotgun (WGS) entry which is preliminary data.</text>
</comment>
<evidence type="ECO:0000256" key="6">
    <source>
        <dbReference type="ARBA" id="ARBA00023136"/>
    </source>
</evidence>
<dbReference type="GO" id="GO:0042910">
    <property type="term" value="F:xenobiotic transmembrane transporter activity"/>
    <property type="evidence" value="ECO:0007669"/>
    <property type="project" value="InterPro"/>
</dbReference>
<feature type="transmembrane region" description="Helical" evidence="7">
    <location>
        <begin position="430"/>
        <end position="449"/>
    </location>
</feature>
<evidence type="ECO:0000256" key="7">
    <source>
        <dbReference type="SAM" id="Phobius"/>
    </source>
</evidence>
<evidence type="ECO:0000313" key="8">
    <source>
        <dbReference type="EMBL" id="MBF4469005.1"/>
    </source>
</evidence>
<dbReference type="InterPro" id="IPR002528">
    <property type="entry name" value="MATE_fam"/>
</dbReference>
<evidence type="ECO:0000256" key="1">
    <source>
        <dbReference type="ARBA" id="ARBA00004651"/>
    </source>
</evidence>
<keyword evidence="4 7" id="KW-0812">Transmembrane</keyword>
<feature type="transmembrane region" description="Helical" evidence="7">
    <location>
        <begin position="107"/>
        <end position="127"/>
    </location>
</feature>
<dbReference type="Proteomes" id="UP000658733">
    <property type="component" value="Unassembled WGS sequence"/>
</dbReference>
<feature type="transmembrane region" description="Helical" evidence="7">
    <location>
        <begin position="399"/>
        <end position="424"/>
    </location>
</feature>
<dbReference type="GO" id="GO:0005886">
    <property type="term" value="C:plasma membrane"/>
    <property type="evidence" value="ECO:0007669"/>
    <property type="project" value="UniProtKB-SubCell"/>
</dbReference>
<dbReference type="PANTHER" id="PTHR43549:SF2">
    <property type="entry name" value="MULTIDRUG RESISTANCE PROTEIN NORM-RELATED"/>
    <property type="match status" value="1"/>
</dbReference>
<dbReference type="InterPro" id="IPR048279">
    <property type="entry name" value="MdtK-like"/>
</dbReference>
<feature type="transmembrane region" description="Helical" evidence="7">
    <location>
        <begin position="336"/>
        <end position="359"/>
    </location>
</feature>
<comment type="subcellular location">
    <subcellularLocation>
        <location evidence="1">Cell membrane</location>
        <topology evidence="1">Multi-pass membrane protein</topology>
    </subcellularLocation>
</comment>
<keyword evidence="2" id="KW-0813">Transport</keyword>
<dbReference type="AlphaFoldDB" id="A0A843AIX2"/>
<feature type="transmembrane region" description="Helical" evidence="7">
    <location>
        <begin position="293"/>
        <end position="316"/>
    </location>
</feature>
<feature type="transmembrane region" description="Helical" evidence="7">
    <location>
        <begin position="205"/>
        <end position="227"/>
    </location>
</feature>
<keyword evidence="6 7" id="KW-0472">Membrane</keyword>
<evidence type="ECO:0000256" key="2">
    <source>
        <dbReference type="ARBA" id="ARBA00022448"/>
    </source>
</evidence>
<feature type="transmembrane region" description="Helical" evidence="7">
    <location>
        <begin position="147"/>
        <end position="168"/>
    </location>
</feature>
<feature type="transmembrane region" description="Helical" evidence="7">
    <location>
        <begin position="180"/>
        <end position="199"/>
    </location>
</feature>
<accession>A0A843AIX2</accession>
<dbReference type="PIRSF" id="PIRSF006603">
    <property type="entry name" value="DinF"/>
    <property type="match status" value="1"/>
</dbReference>
<organism evidence="8 9">
    <name type="scientific">Methanobrevibacter arboriphilus</name>
    <dbReference type="NCBI Taxonomy" id="39441"/>
    <lineage>
        <taxon>Archaea</taxon>
        <taxon>Methanobacteriati</taxon>
        <taxon>Methanobacteriota</taxon>
        <taxon>Methanomada group</taxon>
        <taxon>Methanobacteria</taxon>
        <taxon>Methanobacteriales</taxon>
        <taxon>Methanobacteriaceae</taxon>
        <taxon>Methanobrevibacter</taxon>
    </lineage>
</organism>
<keyword evidence="3" id="KW-1003">Cell membrane</keyword>
<dbReference type="RefSeq" id="WP_042702642.1">
    <property type="nucleotide sequence ID" value="NZ_JADIIN010000054.1"/>
</dbReference>
<name>A0A843AIX2_METAZ</name>
<feature type="transmembrane region" description="Helical" evidence="7">
    <location>
        <begin position="62"/>
        <end position="86"/>
    </location>
</feature>
<feature type="transmembrane region" description="Helical" evidence="7">
    <location>
        <begin position="371"/>
        <end position="387"/>
    </location>
</feature>
<evidence type="ECO:0000313" key="9">
    <source>
        <dbReference type="Proteomes" id="UP000658733"/>
    </source>
</evidence>
<keyword evidence="5 7" id="KW-1133">Transmembrane helix</keyword>
<proteinExistence type="predicted"/>
<protein>
    <submittedName>
        <fullName evidence="8">MATE family efflux transporter</fullName>
    </submittedName>
</protein>